<gene>
    <name evidence="1" type="ORF">F3Y22_tig00011718pilonHSYRG00163</name>
</gene>
<dbReference type="AlphaFoldDB" id="A0A6A3C4D3"/>
<evidence type="ECO:0000313" key="1">
    <source>
        <dbReference type="EMBL" id="KAE8723853.1"/>
    </source>
</evidence>
<proteinExistence type="predicted"/>
<organism evidence="1 2">
    <name type="scientific">Hibiscus syriacus</name>
    <name type="common">Rose of Sharon</name>
    <dbReference type="NCBI Taxonomy" id="106335"/>
    <lineage>
        <taxon>Eukaryota</taxon>
        <taxon>Viridiplantae</taxon>
        <taxon>Streptophyta</taxon>
        <taxon>Embryophyta</taxon>
        <taxon>Tracheophyta</taxon>
        <taxon>Spermatophyta</taxon>
        <taxon>Magnoliopsida</taxon>
        <taxon>eudicotyledons</taxon>
        <taxon>Gunneridae</taxon>
        <taxon>Pentapetalae</taxon>
        <taxon>rosids</taxon>
        <taxon>malvids</taxon>
        <taxon>Malvales</taxon>
        <taxon>Malvaceae</taxon>
        <taxon>Malvoideae</taxon>
        <taxon>Hibiscus</taxon>
    </lineage>
</organism>
<accession>A0A6A3C4D3</accession>
<keyword evidence="2" id="KW-1185">Reference proteome</keyword>
<sequence>MFSRKDSQFEYPAGIDEDLPGQSVYVHRVPEMGITFIELWHCNVIPMRNELMVAGIVHGSISFGQLPDRAFDSVLCQTRRLSVVSSPVETTAEGIGPVSEPIMLSVYWFNRLNRSDRVSNRGHGRVFSHFGLTVIVAVAGTIEGVAGKRKEVNGTHYADEGGCDVASSFIMAVAF</sequence>
<dbReference type="Proteomes" id="UP000436088">
    <property type="component" value="Unassembled WGS sequence"/>
</dbReference>
<comment type="caution">
    <text evidence="1">The sequence shown here is derived from an EMBL/GenBank/DDBJ whole genome shotgun (WGS) entry which is preliminary data.</text>
</comment>
<protein>
    <submittedName>
        <fullName evidence="1">Uncharacterized protein</fullName>
    </submittedName>
</protein>
<evidence type="ECO:0000313" key="2">
    <source>
        <dbReference type="Proteomes" id="UP000436088"/>
    </source>
</evidence>
<dbReference type="EMBL" id="VEPZ02000503">
    <property type="protein sequence ID" value="KAE8723853.1"/>
    <property type="molecule type" value="Genomic_DNA"/>
</dbReference>
<reference evidence="1" key="1">
    <citation type="submission" date="2019-09" db="EMBL/GenBank/DDBJ databases">
        <title>Draft genome information of white flower Hibiscus syriacus.</title>
        <authorList>
            <person name="Kim Y.-M."/>
        </authorList>
    </citation>
    <scope>NUCLEOTIDE SEQUENCE [LARGE SCALE GENOMIC DNA]</scope>
    <source>
        <strain evidence="1">YM2019G1</strain>
    </source>
</reference>
<name>A0A6A3C4D3_HIBSY</name>